<evidence type="ECO:0000313" key="2">
    <source>
        <dbReference type="Proteomes" id="UP000256253"/>
    </source>
</evidence>
<dbReference type="OrthoDB" id="5144393at2"/>
<organism evidence="1 2">
    <name type="scientific">Calidifontibacter indicus</name>
    <dbReference type="NCBI Taxonomy" id="419650"/>
    <lineage>
        <taxon>Bacteria</taxon>
        <taxon>Bacillati</taxon>
        <taxon>Actinomycetota</taxon>
        <taxon>Actinomycetes</taxon>
        <taxon>Micrococcales</taxon>
        <taxon>Dermacoccaceae</taxon>
        <taxon>Calidifontibacter</taxon>
    </lineage>
</organism>
<dbReference type="AlphaFoldDB" id="A0A3D9UU32"/>
<dbReference type="InterPro" id="IPR029057">
    <property type="entry name" value="PRTase-like"/>
</dbReference>
<accession>A0A3D9UU32</accession>
<reference evidence="1 2" key="1">
    <citation type="submission" date="2018-08" db="EMBL/GenBank/DDBJ databases">
        <title>Sequencing the genomes of 1000 actinobacteria strains.</title>
        <authorList>
            <person name="Klenk H.-P."/>
        </authorList>
    </citation>
    <scope>NUCLEOTIDE SEQUENCE [LARGE SCALE GENOMIC DNA]</scope>
    <source>
        <strain evidence="1 2">DSM 22967</strain>
    </source>
</reference>
<keyword evidence="1" id="KW-0808">Transferase</keyword>
<dbReference type="Proteomes" id="UP000256253">
    <property type="component" value="Unassembled WGS sequence"/>
</dbReference>
<dbReference type="SUPFAM" id="SSF53271">
    <property type="entry name" value="PRTase-like"/>
    <property type="match status" value="1"/>
</dbReference>
<dbReference type="RefSeq" id="WP_115921618.1">
    <property type="nucleotide sequence ID" value="NZ_QTUA01000001.1"/>
</dbReference>
<gene>
    <name evidence="1" type="ORF">DFJ65_0455</name>
</gene>
<dbReference type="Pfam" id="PF15610">
    <property type="entry name" value="PRTase_3"/>
    <property type="match status" value="1"/>
</dbReference>
<evidence type="ECO:0000313" key="1">
    <source>
        <dbReference type="EMBL" id="REF29504.1"/>
    </source>
</evidence>
<dbReference type="Gene3D" id="3.40.50.2020">
    <property type="match status" value="1"/>
</dbReference>
<dbReference type="GO" id="GO:0016740">
    <property type="term" value="F:transferase activity"/>
    <property type="evidence" value="ECO:0007669"/>
    <property type="project" value="UniProtKB-KW"/>
</dbReference>
<comment type="caution">
    <text evidence="1">The sequence shown here is derived from an EMBL/GenBank/DDBJ whole genome shotgun (WGS) entry which is preliminary data.</text>
</comment>
<keyword evidence="2" id="KW-1185">Reference proteome</keyword>
<name>A0A3D9UU32_9MICO</name>
<dbReference type="InterPro" id="IPR028944">
    <property type="entry name" value="PRTase_ComF-like"/>
</dbReference>
<sequence length="292" mass="31440">MSSTCVTTARLQGPVDAVRTVDGELFDTHTYSRMKHGDADAVDALGNQLAEALIEQCPYLVTDEAEPTLPVAYLAVRPSCWFLADVVLQRLNADRAARGLSAGRIVQVFKDSVTHTDYAASTQAEREAELARIGFELAEPIDGTNCVVIDDVRVTGLAERTVLAALEAARPKTLVTGYLAVCEPDLAASPHVESALNHAAIISILQLVPAARAGRFRLTIRFLKRALASPELPQFVAQVPPELVQEMYDGAVATGEQFMAGYPEGMATLSSLVERGEETARVETPQERGAHV</sequence>
<protein>
    <submittedName>
        <fullName evidence="1">Phosphoribosyl transferase-like protein</fullName>
    </submittedName>
</protein>
<proteinExistence type="predicted"/>
<dbReference type="EMBL" id="QTUA01000001">
    <property type="protein sequence ID" value="REF29504.1"/>
    <property type="molecule type" value="Genomic_DNA"/>
</dbReference>